<dbReference type="Pfam" id="PF26509">
    <property type="entry name" value="DUF8171"/>
    <property type="match status" value="1"/>
</dbReference>
<keyword evidence="1" id="KW-0472">Membrane</keyword>
<keyword evidence="1" id="KW-1133">Transmembrane helix</keyword>
<dbReference type="Proteomes" id="UP000183315">
    <property type="component" value="Unassembled WGS sequence"/>
</dbReference>
<feature type="domain" description="DUF8171" evidence="2">
    <location>
        <begin position="32"/>
        <end position="297"/>
    </location>
</feature>
<dbReference type="AlphaFoldDB" id="A0A1H6UIF8"/>
<dbReference type="OrthoDB" id="512563at2"/>
<evidence type="ECO:0000259" key="2">
    <source>
        <dbReference type="Pfam" id="PF26509"/>
    </source>
</evidence>
<feature type="transmembrane region" description="Helical" evidence="1">
    <location>
        <begin position="31"/>
        <end position="51"/>
    </location>
</feature>
<reference evidence="4" key="1">
    <citation type="submission" date="2016-10" db="EMBL/GenBank/DDBJ databases">
        <authorList>
            <person name="Varghese N."/>
        </authorList>
    </citation>
    <scope>NUCLEOTIDE SEQUENCE [LARGE SCALE GENOMIC DNA]</scope>
    <source>
        <strain evidence="4">DSM 24868</strain>
    </source>
</reference>
<gene>
    <name evidence="3" type="ORF">SAMN05421637_0418</name>
</gene>
<evidence type="ECO:0000313" key="4">
    <source>
        <dbReference type="Proteomes" id="UP000183315"/>
    </source>
</evidence>
<feature type="transmembrane region" description="Helical" evidence="1">
    <location>
        <begin position="101"/>
        <end position="121"/>
    </location>
</feature>
<evidence type="ECO:0000313" key="3">
    <source>
        <dbReference type="EMBL" id="SEI92068.1"/>
    </source>
</evidence>
<sequence length="302" mass="31990">MSQTTASDERAGRIRGTVAGLPRDLSASQKLMVFVLAMALSGVANLVLEIIPDVTIGPVDVSVSYFVFVPLALVALLNPFWAALGAPIGEVIFVDLLMGDFSGLAEVEGIIQMFLALYIAGSLVRNPRNRLQIAIAAVTVVVIDKALSALVDLSKVWIGVEDAEFVEGLPESIILLEGIGYAVDILMSGILFGVIPAIWLIPALHGRIEPLLGMRPRVPGEPIQGSAPRNALFVAVAVALSVASFLFAFLEAWDIELGVFEPEWLDTYGPGFIWVGIGAAAIAFLVGVALARAARGKSDDEN</sequence>
<feature type="transmembrane region" description="Helical" evidence="1">
    <location>
        <begin position="178"/>
        <end position="201"/>
    </location>
</feature>
<dbReference type="STRING" id="1043493.SAMN05421637_0418"/>
<feature type="transmembrane region" description="Helical" evidence="1">
    <location>
        <begin position="272"/>
        <end position="291"/>
    </location>
</feature>
<keyword evidence="1" id="KW-0812">Transmembrane</keyword>
<accession>A0A1H6UIF8</accession>
<evidence type="ECO:0000256" key="1">
    <source>
        <dbReference type="SAM" id="Phobius"/>
    </source>
</evidence>
<feature type="transmembrane region" description="Helical" evidence="1">
    <location>
        <begin position="133"/>
        <end position="158"/>
    </location>
</feature>
<feature type="transmembrane region" description="Helical" evidence="1">
    <location>
        <begin position="231"/>
        <end position="252"/>
    </location>
</feature>
<name>A0A1H6UIF8_9MICO</name>
<dbReference type="EMBL" id="FNZI01000001">
    <property type="protein sequence ID" value="SEI92068.1"/>
    <property type="molecule type" value="Genomic_DNA"/>
</dbReference>
<proteinExistence type="predicted"/>
<dbReference type="eggNOG" id="ENOG502Z7R7">
    <property type="taxonomic scope" value="Bacteria"/>
</dbReference>
<organism evidence="3 4">
    <name type="scientific">Demequina mangrovi</name>
    <dbReference type="NCBI Taxonomy" id="1043493"/>
    <lineage>
        <taxon>Bacteria</taxon>
        <taxon>Bacillati</taxon>
        <taxon>Actinomycetota</taxon>
        <taxon>Actinomycetes</taxon>
        <taxon>Micrococcales</taxon>
        <taxon>Demequinaceae</taxon>
        <taxon>Demequina</taxon>
    </lineage>
</organism>
<protein>
    <recommendedName>
        <fullName evidence="2">DUF8171 domain-containing protein</fullName>
    </recommendedName>
</protein>
<dbReference type="InterPro" id="IPR058484">
    <property type="entry name" value="DUF8171"/>
</dbReference>
<dbReference type="RefSeq" id="WP_042212601.1">
    <property type="nucleotide sequence ID" value="NZ_BBLU01000002.1"/>
</dbReference>
<feature type="transmembrane region" description="Helical" evidence="1">
    <location>
        <begin position="63"/>
        <end position="81"/>
    </location>
</feature>
<keyword evidence="4" id="KW-1185">Reference proteome</keyword>